<dbReference type="EMBL" id="CP107716">
    <property type="protein sequence ID" value="UYQ72779.1"/>
    <property type="molecule type" value="Genomic_DNA"/>
</dbReference>
<sequence>MKRFVTMIVAVVAVSVLWMVGWFYIAGQIRAEIEYLALANGVSQPRLVCDRLDVGGAPFSFSPHCTNAQITSGDMAITLTELSGTALFYSPTHIQLFATGPAQITDAFTGATQEMRWSNLHASLRLDGGMIERFSALADDLVYADMLIGETIIGTATHGEIHLLDATPQDAQPGAGAIFDTYATLEDVTSQDHAIANGSLVIDARLSGLPDPALWSDPQVLGFWQALGGELVLRGIEANADGLSLTAEGAASLTNTGLVNGTLDIASRGVAERIAALVGDPSVAQIVLGSPGEDGVSHQTLRIDDGTVVVGIIPVASLPPLF</sequence>
<evidence type="ECO:0000313" key="2">
    <source>
        <dbReference type="EMBL" id="UYQ72779.1"/>
    </source>
</evidence>
<gene>
    <name evidence="2" type="ORF">OF122_03095</name>
</gene>
<dbReference type="Pfam" id="PF09898">
    <property type="entry name" value="DUF2125"/>
    <property type="match status" value="1"/>
</dbReference>
<dbReference type="RefSeq" id="WP_264226385.1">
    <property type="nucleotide sequence ID" value="NZ_CP107716.1"/>
</dbReference>
<accession>A0ABY6IQV4</accession>
<keyword evidence="3" id="KW-1185">Reference proteome</keyword>
<name>A0ABY6IQV4_9HYPH</name>
<evidence type="ECO:0000256" key="1">
    <source>
        <dbReference type="SAM" id="Phobius"/>
    </source>
</evidence>
<keyword evidence="1" id="KW-0472">Membrane</keyword>
<dbReference type="Proteomes" id="UP001163882">
    <property type="component" value="Chromosome"/>
</dbReference>
<reference evidence="2" key="1">
    <citation type="submission" date="2022-10" db="EMBL/GenBank/DDBJ databases">
        <title>YIM 151497 complete genome.</title>
        <authorList>
            <person name="Chen X."/>
        </authorList>
    </citation>
    <scope>NUCLEOTIDE SEQUENCE</scope>
    <source>
        <strain evidence="2">YIM 151497</strain>
    </source>
</reference>
<feature type="transmembrane region" description="Helical" evidence="1">
    <location>
        <begin position="7"/>
        <end position="25"/>
    </location>
</feature>
<evidence type="ECO:0000313" key="3">
    <source>
        <dbReference type="Proteomes" id="UP001163882"/>
    </source>
</evidence>
<keyword evidence="1" id="KW-1133">Transmembrane helix</keyword>
<dbReference type="InterPro" id="IPR018666">
    <property type="entry name" value="DUF2125"/>
</dbReference>
<keyword evidence="1" id="KW-0812">Transmembrane</keyword>
<organism evidence="2 3">
    <name type="scientific">Pelagibacterium flavum</name>
    <dbReference type="NCBI Taxonomy" id="2984530"/>
    <lineage>
        <taxon>Bacteria</taxon>
        <taxon>Pseudomonadati</taxon>
        <taxon>Pseudomonadota</taxon>
        <taxon>Alphaproteobacteria</taxon>
        <taxon>Hyphomicrobiales</taxon>
        <taxon>Devosiaceae</taxon>
        <taxon>Pelagibacterium</taxon>
    </lineage>
</organism>
<proteinExistence type="predicted"/>
<protein>
    <submittedName>
        <fullName evidence="2">DUF2125 domain-containing protein</fullName>
    </submittedName>
</protein>